<protein>
    <recommendedName>
        <fullName evidence="1">Putative beta-lactamase-inhibitor-like PepSY-like domain-containing protein</fullName>
    </recommendedName>
</protein>
<gene>
    <name evidence="2" type="ORF">GCM10011516_30490</name>
</gene>
<dbReference type="SUPFAM" id="SSF160574">
    <property type="entry name" value="BT0923-like"/>
    <property type="match status" value="1"/>
</dbReference>
<keyword evidence="3" id="KW-1185">Reference proteome</keyword>
<reference evidence="2" key="1">
    <citation type="journal article" date="2014" name="Int. J. Syst. Evol. Microbiol.">
        <title>Complete genome sequence of Corynebacterium casei LMG S-19264T (=DSM 44701T), isolated from a smear-ripened cheese.</title>
        <authorList>
            <consortium name="US DOE Joint Genome Institute (JGI-PGF)"/>
            <person name="Walter F."/>
            <person name="Albersmeier A."/>
            <person name="Kalinowski J."/>
            <person name="Ruckert C."/>
        </authorList>
    </citation>
    <scope>NUCLEOTIDE SEQUENCE</scope>
    <source>
        <strain evidence="2">CGMCC 1.15966</strain>
    </source>
</reference>
<feature type="domain" description="Putative beta-lactamase-inhibitor-like PepSY-like" evidence="1">
    <location>
        <begin position="80"/>
        <end position="108"/>
    </location>
</feature>
<feature type="domain" description="Putative beta-lactamase-inhibitor-like PepSY-like" evidence="1">
    <location>
        <begin position="117"/>
        <end position="197"/>
    </location>
</feature>
<evidence type="ECO:0000259" key="1">
    <source>
        <dbReference type="Pfam" id="PF11396"/>
    </source>
</evidence>
<comment type="caution">
    <text evidence="2">The sequence shown here is derived from an EMBL/GenBank/DDBJ whole genome shotgun (WGS) entry which is preliminary data.</text>
</comment>
<sequence>MMSVILSCDILIIEVNEFSFQTKIVYACLFEKGVSMKKLLIIGAAFLMLACNNQNKKNSNGADSAIAEGSTEGAIPANNPADVLPHVAKKFIEEHFPNATIQHVENKQSPVSDGTVFDVDLSDKTEIDFDKDGEWREISTKDNVVVPLAVLPASVQEYINANYAGQNIKSVDKEIDVMAVELANDTDLVFDLDGKFLRVDK</sequence>
<proteinExistence type="predicted"/>
<evidence type="ECO:0000313" key="3">
    <source>
        <dbReference type="Proteomes" id="UP000614460"/>
    </source>
</evidence>
<dbReference type="InterPro" id="IPR021533">
    <property type="entry name" value="PepSY-like"/>
</dbReference>
<dbReference type="Proteomes" id="UP000614460">
    <property type="component" value="Unassembled WGS sequence"/>
</dbReference>
<dbReference type="Pfam" id="PF11396">
    <property type="entry name" value="PepSY_like"/>
    <property type="match status" value="2"/>
</dbReference>
<evidence type="ECO:0000313" key="2">
    <source>
        <dbReference type="EMBL" id="GGE30583.1"/>
    </source>
</evidence>
<reference evidence="2" key="2">
    <citation type="submission" date="2020-09" db="EMBL/GenBank/DDBJ databases">
        <authorList>
            <person name="Sun Q."/>
            <person name="Zhou Y."/>
        </authorList>
    </citation>
    <scope>NUCLEOTIDE SEQUENCE</scope>
    <source>
        <strain evidence="2">CGMCC 1.15966</strain>
    </source>
</reference>
<dbReference type="AlphaFoldDB" id="A0A8H9KX21"/>
<dbReference type="Gene3D" id="3.40.1420.30">
    <property type="match status" value="1"/>
</dbReference>
<organism evidence="2 3">
    <name type="scientific">Sphingobacterium cellulitidis</name>
    <dbReference type="NCBI Taxonomy" id="1768011"/>
    <lineage>
        <taxon>Bacteria</taxon>
        <taxon>Pseudomonadati</taxon>
        <taxon>Bacteroidota</taxon>
        <taxon>Sphingobacteriia</taxon>
        <taxon>Sphingobacteriales</taxon>
        <taxon>Sphingobacteriaceae</taxon>
        <taxon>Sphingobacterium</taxon>
    </lineage>
</organism>
<accession>A0A8H9KX21</accession>
<name>A0A8H9KX21_9SPHI</name>
<dbReference type="EMBL" id="BMKM01000010">
    <property type="protein sequence ID" value="GGE30583.1"/>
    <property type="molecule type" value="Genomic_DNA"/>
</dbReference>